<dbReference type="GO" id="GO:0043565">
    <property type="term" value="F:sequence-specific DNA binding"/>
    <property type="evidence" value="ECO:0007669"/>
    <property type="project" value="TreeGrafter"/>
</dbReference>
<organism evidence="6 7">
    <name type="scientific">Photobacterium swingsii</name>
    <dbReference type="NCBI Taxonomy" id="680026"/>
    <lineage>
        <taxon>Bacteria</taxon>
        <taxon>Pseudomonadati</taxon>
        <taxon>Pseudomonadota</taxon>
        <taxon>Gammaproteobacteria</taxon>
        <taxon>Vibrionales</taxon>
        <taxon>Vibrionaceae</taxon>
        <taxon>Photobacterium</taxon>
    </lineage>
</organism>
<dbReference type="CDD" id="cd08422">
    <property type="entry name" value="PBP2_CrgA_like"/>
    <property type="match status" value="1"/>
</dbReference>
<dbReference type="SUPFAM" id="SSF53850">
    <property type="entry name" value="Periplasmic binding protein-like II"/>
    <property type="match status" value="1"/>
</dbReference>
<dbReference type="Pfam" id="PF00126">
    <property type="entry name" value="HTH_1"/>
    <property type="match status" value="1"/>
</dbReference>
<evidence type="ECO:0000313" key="7">
    <source>
        <dbReference type="Proteomes" id="UP000240481"/>
    </source>
</evidence>
<comment type="caution">
    <text evidence="6">The sequence shown here is derived from an EMBL/GenBank/DDBJ whole genome shotgun (WGS) entry which is preliminary data.</text>
</comment>
<evidence type="ECO:0000256" key="1">
    <source>
        <dbReference type="ARBA" id="ARBA00009437"/>
    </source>
</evidence>
<dbReference type="Gene3D" id="3.40.190.290">
    <property type="match status" value="1"/>
</dbReference>
<dbReference type="STRING" id="680026.AB733_20820"/>
<dbReference type="PANTHER" id="PTHR30537">
    <property type="entry name" value="HTH-TYPE TRANSCRIPTIONAL REGULATOR"/>
    <property type="match status" value="1"/>
</dbReference>
<dbReference type="InterPro" id="IPR036388">
    <property type="entry name" value="WH-like_DNA-bd_sf"/>
</dbReference>
<dbReference type="AlphaFoldDB" id="A0A0J8V8C1"/>
<reference evidence="6 7" key="1">
    <citation type="submission" date="2018-01" db="EMBL/GenBank/DDBJ databases">
        <title>Whole genome sequencing of Histamine producing bacteria.</title>
        <authorList>
            <person name="Butler K."/>
        </authorList>
    </citation>
    <scope>NUCLEOTIDE SEQUENCE [LARGE SCALE GENOMIC DNA]</scope>
    <source>
        <strain evidence="6 7">DSM 24669</strain>
    </source>
</reference>
<protein>
    <submittedName>
        <fullName evidence="6">LysR family transcriptional regulator</fullName>
    </submittedName>
</protein>
<dbReference type="RefSeq" id="WP_048900520.1">
    <property type="nucleotide sequence ID" value="NZ_AP024853.1"/>
</dbReference>
<dbReference type="PROSITE" id="PS50931">
    <property type="entry name" value="HTH_LYSR"/>
    <property type="match status" value="1"/>
</dbReference>
<evidence type="ECO:0000256" key="2">
    <source>
        <dbReference type="ARBA" id="ARBA00023015"/>
    </source>
</evidence>
<dbReference type="FunFam" id="1.10.10.10:FF:000001">
    <property type="entry name" value="LysR family transcriptional regulator"/>
    <property type="match status" value="1"/>
</dbReference>
<evidence type="ECO:0000259" key="5">
    <source>
        <dbReference type="PROSITE" id="PS50931"/>
    </source>
</evidence>
<keyword evidence="2" id="KW-0805">Transcription regulation</keyword>
<dbReference type="Pfam" id="PF03466">
    <property type="entry name" value="LysR_substrate"/>
    <property type="match status" value="1"/>
</dbReference>
<sequence length="295" mass="33456">MITRLQYFNCVVETGSISEASRLFDIQPSSISRQLVALESELGVRLLNRTTRSVGLTEAGQTFYRYSQRVVAELEEAKKAVNDLQESPRGHLKVSMTVGFGECVVLPLLTKFRQQYPEINVELELTERVVDFVDENIDIAIRSGRLPDSNLIAKRLADNNFLLCASPEYLEGKEALKSPTQLIDFDCIRYGYAGWRDWFLMEDDVPTRLTINPNLTINTVNGQKQLVLNHAGLALLPLWAVHDELRNGTLIQVLPDFVFSPYDVMSATYALYLKRELVSPKIRVFIDFISLHIDG</sequence>
<dbReference type="InterPro" id="IPR005119">
    <property type="entry name" value="LysR_subst-bd"/>
</dbReference>
<keyword evidence="4" id="KW-0804">Transcription</keyword>
<evidence type="ECO:0000313" key="6">
    <source>
        <dbReference type="EMBL" id="PSW24653.1"/>
    </source>
</evidence>
<dbReference type="InterPro" id="IPR036390">
    <property type="entry name" value="WH_DNA-bd_sf"/>
</dbReference>
<keyword evidence="7" id="KW-1185">Reference proteome</keyword>
<evidence type="ECO:0000256" key="3">
    <source>
        <dbReference type="ARBA" id="ARBA00023125"/>
    </source>
</evidence>
<dbReference type="OrthoDB" id="9786526at2"/>
<dbReference type="InterPro" id="IPR000847">
    <property type="entry name" value="LysR_HTH_N"/>
</dbReference>
<evidence type="ECO:0000256" key="4">
    <source>
        <dbReference type="ARBA" id="ARBA00023163"/>
    </source>
</evidence>
<gene>
    <name evidence="6" type="ORF">C9I94_11540</name>
</gene>
<dbReference type="PANTHER" id="PTHR30537:SF30">
    <property type="entry name" value="TRANSCRIPTIONAL REGULATOR-RELATED"/>
    <property type="match status" value="1"/>
</dbReference>
<accession>A0A0J8V8C1</accession>
<dbReference type="SUPFAM" id="SSF46785">
    <property type="entry name" value="Winged helix' DNA-binding domain"/>
    <property type="match status" value="1"/>
</dbReference>
<dbReference type="GO" id="GO:0006351">
    <property type="term" value="P:DNA-templated transcription"/>
    <property type="evidence" value="ECO:0007669"/>
    <property type="project" value="TreeGrafter"/>
</dbReference>
<keyword evidence="3" id="KW-0238">DNA-binding</keyword>
<feature type="domain" description="HTH lysR-type" evidence="5">
    <location>
        <begin position="1"/>
        <end position="57"/>
    </location>
</feature>
<name>A0A0J8V8C1_9GAMM</name>
<proteinExistence type="inferred from homology"/>
<dbReference type="GO" id="GO:0003700">
    <property type="term" value="F:DNA-binding transcription factor activity"/>
    <property type="evidence" value="ECO:0007669"/>
    <property type="project" value="InterPro"/>
</dbReference>
<dbReference type="Proteomes" id="UP000240481">
    <property type="component" value="Unassembled WGS sequence"/>
</dbReference>
<comment type="similarity">
    <text evidence="1">Belongs to the LysR transcriptional regulatory family.</text>
</comment>
<dbReference type="EMBL" id="PYLZ01000005">
    <property type="protein sequence ID" value="PSW24653.1"/>
    <property type="molecule type" value="Genomic_DNA"/>
</dbReference>
<dbReference type="InterPro" id="IPR058163">
    <property type="entry name" value="LysR-type_TF_proteobact-type"/>
</dbReference>
<dbReference type="Gene3D" id="1.10.10.10">
    <property type="entry name" value="Winged helix-like DNA-binding domain superfamily/Winged helix DNA-binding domain"/>
    <property type="match status" value="1"/>
</dbReference>